<dbReference type="Pfam" id="PF00563">
    <property type="entry name" value="EAL"/>
    <property type="match status" value="1"/>
</dbReference>
<dbReference type="InterPro" id="IPR001633">
    <property type="entry name" value="EAL_dom"/>
</dbReference>
<dbReference type="InterPro" id="IPR052155">
    <property type="entry name" value="Biofilm_reg_signaling"/>
</dbReference>
<accession>A0A1H0LZ15</accession>
<evidence type="ECO:0000313" key="4">
    <source>
        <dbReference type="Proteomes" id="UP000199651"/>
    </source>
</evidence>
<feature type="domain" description="GGDEF" evidence="2">
    <location>
        <begin position="364"/>
        <end position="499"/>
    </location>
</feature>
<dbReference type="EMBL" id="FNJB01000004">
    <property type="protein sequence ID" value="SDO73291.1"/>
    <property type="molecule type" value="Genomic_DNA"/>
</dbReference>
<dbReference type="CDD" id="cd01948">
    <property type="entry name" value="EAL"/>
    <property type="match status" value="1"/>
</dbReference>
<sequence>MLDRLLSLIPGSRTARRHAAVMAEVETLGAVLRRPGTDPAAMELAIQRIIQTGRAARAPRYRTPLSLEETASAWAEALSARAYIPIRRGELLESLRGMAERIAEASAGDLARISGEAGRELGQRLRVTPRAFEDLLEVLIPWVEHHHPSEDDTGFPIRAKALAAFAGAFAEGARNRVFDEQLTLAESLGTLRQRRCHDLVRFDPLEFLNKLREDSEPMVQLDRHGRVLAANPSAMEILALPDDDSIAMLDDCAYGDRDSAVVQDALESIADGVILHVEFAVAWPEGTFKAWVRATLCWHAPTGDNPGRIGLVVEDATAQYAWRRQLDQVTNRDDVTDLPSRNAFLDRAQVRLDAAARRENDSGALVGVCVIRLVGLNRITRELGPQHADAVITAAAARTAAALSGTSDATIGRLDRDTVAILLADPRGWADAARLVRRLSAWLAEPVRAHRRDLVISPRIGVAEADPRHTTAKELLTGAEAALDTDLAPARRPWTATDDGGSSRQAGMSLIAALPRAMADDELHLAYSPVIRISDGAIDGLRVHVRWQHPDLGDIPADPVIALADELGVDLPLCRWALTTATRDAARWRRDHPYNPPFVQLTVPARQAADEALLDQTRAALTDSGLPPHLLQLALPPDRVLGEDGRVRPQVTGLDTMGVSLVLHGFGTTFADYHQLTNLPLRGVLIPSELTANLHNGLEHRPLRTVAHAFVGIATDLGRTAQLDGIINPDQLHDARFTAATHAHGTLFGHPLPADDIDALLHDKPALLSHNWVDSYHHIPVPRR</sequence>
<proteinExistence type="predicted"/>
<dbReference type="Pfam" id="PF00990">
    <property type="entry name" value="GGDEF"/>
    <property type="match status" value="1"/>
</dbReference>
<name>A0A1H0LZ15_9PSEU</name>
<protein>
    <submittedName>
        <fullName evidence="3">EAL domain, c-di-GMP-specific phosphodiesterase class I (Or its enzymatically inactive variant)</fullName>
    </submittedName>
</protein>
<evidence type="ECO:0000259" key="1">
    <source>
        <dbReference type="PROSITE" id="PS50883"/>
    </source>
</evidence>
<dbReference type="PANTHER" id="PTHR44757">
    <property type="entry name" value="DIGUANYLATE CYCLASE DGCP"/>
    <property type="match status" value="1"/>
</dbReference>
<dbReference type="PROSITE" id="PS50883">
    <property type="entry name" value="EAL"/>
    <property type="match status" value="1"/>
</dbReference>
<dbReference type="PROSITE" id="PS50887">
    <property type="entry name" value="GGDEF"/>
    <property type="match status" value="1"/>
</dbReference>
<keyword evidence="4" id="KW-1185">Reference proteome</keyword>
<dbReference type="Gene3D" id="3.30.450.20">
    <property type="entry name" value="PAS domain"/>
    <property type="match status" value="1"/>
</dbReference>
<feature type="domain" description="EAL" evidence="1">
    <location>
        <begin position="507"/>
        <end position="765"/>
    </location>
</feature>
<dbReference type="PANTHER" id="PTHR44757:SF2">
    <property type="entry name" value="BIOFILM ARCHITECTURE MAINTENANCE PROTEIN MBAA"/>
    <property type="match status" value="1"/>
</dbReference>
<dbReference type="SUPFAM" id="SSF55073">
    <property type="entry name" value="Nucleotide cyclase"/>
    <property type="match status" value="1"/>
</dbReference>
<dbReference type="Gene3D" id="3.20.20.450">
    <property type="entry name" value="EAL domain"/>
    <property type="match status" value="1"/>
</dbReference>
<dbReference type="SUPFAM" id="SSF141868">
    <property type="entry name" value="EAL domain-like"/>
    <property type="match status" value="1"/>
</dbReference>
<dbReference type="Proteomes" id="UP000199651">
    <property type="component" value="Unassembled WGS sequence"/>
</dbReference>
<dbReference type="RefSeq" id="WP_091373819.1">
    <property type="nucleotide sequence ID" value="NZ_FNDV01000005.1"/>
</dbReference>
<dbReference type="Gene3D" id="3.30.70.270">
    <property type="match status" value="1"/>
</dbReference>
<dbReference type="SMART" id="SM00267">
    <property type="entry name" value="GGDEF"/>
    <property type="match status" value="1"/>
</dbReference>
<dbReference type="STRING" id="504798.SAMN05421871_105120"/>
<evidence type="ECO:0000313" key="3">
    <source>
        <dbReference type="EMBL" id="SDO73291.1"/>
    </source>
</evidence>
<evidence type="ECO:0000259" key="2">
    <source>
        <dbReference type="PROSITE" id="PS50887"/>
    </source>
</evidence>
<dbReference type="AlphaFoldDB" id="A0A1H0LZ15"/>
<dbReference type="InterPro" id="IPR035919">
    <property type="entry name" value="EAL_sf"/>
</dbReference>
<dbReference type="InterPro" id="IPR043128">
    <property type="entry name" value="Rev_trsase/Diguanyl_cyclase"/>
</dbReference>
<dbReference type="OrthoDB" id="3690744at2"/>
<dbReference type="InterPro" id="IPR029787">
    <property type="entry name" value="Nucleotide_cyclase"/>
</dbReference>
<organism evidence="3 4">
    <name type="scientific">Actinokineospora alba</name>
    <dbReference type="NCBI Taxonomy" id="504798"/>
    <lineage>
        <taxon>Bacteria</taxon>
        <taxon>Bacillati</taxon>
        <taxon>Actinomycetota</taxon>
        <taxon>Actinomycetes</taxon>
        <taxon>Pseudonocardiales</taxon>
        <taxon>Pseudonocardiaceae</taxon>
        <taxon>Actinokineospora</taxon>
    </lineage>
</organism>
<dbReference type="InterPro" id="IPR000160">
    <property type="entry name" value="GGDEF_dom"/>
</dbReference>
<reference evidence="4" key="1">
    <citation type="submission" date="2016-10" db="EMBL/GenBank/DDBJ databases">
        <authorList>
            <person name="Varghese N."/>
            <person name="Submissions S."/>
        </authorList>
    </citation>
    <scope>NUCLEOTIDE SEQUENCE [LARGE SCALE GENOMIC DNA]</scope>
    <source>
        <strain evidence="4">IBRC-M 10655</strain>
    </source>
</reference>
<dbReference type="SUPFAM" id="SSF55785">
    <property type="entry name" value="PYP-like sensor domain (PAS domain)"/>
    <property type="match status" value="1"/>
</dbReference>
<dbReference type="SMART" id="SM00052">
    <property type="entry name" value="EAL"/>
    <property type="match status" value="1"/>
</dbReference>
<gene>
    <name evidence="3" type="ORF">SAMN05192558_104340</name>
</gene>
<dbReference type="InterPro" id="IPR035965">
    <property type="entry name" value="PAS-like_dom_sf"/>
</dbReference>